<keyword evidence="7" id="KW-0663">Pyridoxal phosphate</keyword>
<comment type="caution">
    <text evidence="13">The sequence shown here is derived from an EMBL/GenBank/DDBJ whole genome shotgun (WGS) entry which is preliminary data.</text>
</comment>
<dbReference type="PANTHER" id="PTHR31528:SF1">
    <property type="entry name" value="4-AMINO-5-HYDROXYMETHYL-2-METHYLPYRIMIDINE PHOSPHATE SYNTHASE THI11-RELATED"/>
    <property type="match status" value="1"/>
</dbReference>
<dbReference type="Gene3D" id="3.40.190.10">
    <property type="entry name" value="Periplasmic binding protein-like II"/>
    <property type="match status" value="2"/>
</dbReference>
<evidence type="ECO:0000256" key="1">
    <source>
        <dbReference type="ARBA" id="ARBA00003469"/>
    </source>
</evidence>
<comment type="similarity">
    <text evidence="3">Belongs to the NMT1/THI5 family.</text>
</comment>
<evidence type="ECO:0000256" key="9">
    <source>
        <dbReference type="ARBA" id="ARBA00023004"/>
    </source>
</evidence>
<evidence type="ECO:0000256" key="2">
    <source>
        <dbReference type="ARBA" id="ARBA00004948"/>
    </source>
</evidence>
<dbReference type="SUPFAM" id="SSF53850">
    <property type="entry name" value="Periplasmic binding protein-like II"/>
    <property type="match status" value="1"/>
</dbReference>
<comment type="catalytic activity">
    <reaction evidence="11">
        <text>N(6)-(pyridoxal phosphate)-L-lysyl-[4-amino-5-hydroxymethyl-2-methylpyrimidine phosphate synthase] + L-histidyl-[4-amino-5-hydroxymethyl-2-methylpyrimidine phosphate synthase] + 2 Fe(3+) + 4 H2O = L-lysyl-[4-amino-5-hydroxymethyl-2-methylpyrimidine phosphate synthase] + (2S)-2-amino-5-hydroxy-4-oxopentanoyl-[4-amino-5-hydroxymethyl-2-methylpyrimidine phosphate synthase] + 4-amino-2-methyl-5-(phosphooxymethyl)pyrimidine + 3-oxopropanoate + 2 Fe(2+) + 2 H(+)</text>
        <dbReference type="Rhea" id="RHEA:65756"/>
        <dbReference type="Rhea" id="RHEA-COMP:16892"/>
        <dbReference type="Rhea" id="RHEA-COMP:16893"/>
        <dbReference type="Rhea" id="RHEA-COMP:16894"/>
        <dbReference type="Rhea" id="RHEA-COMP:16895"/>
        <dbReference type="ChEBI" id="CHEBI:15377"/>
        <dbReference type="ChEBI" id="CHEBI:15378"/>
        <dbReference type="ChEBI" id="CHEBI:29033"/>
        <dbReference type="ChEBI" id="CHEBI:29034"/>
        <dbReference type="ChEBI" id="CHEBI:29969"/>
        <dbReference type="ChEBI" id="CHEBI:29979"/>
        <dbReference type="ChEBI" id="CHEBI:33190"/>
        <dbReference type="ChEBI" id="CHEBI:58354"/>
        <dbReference type="ChEBI" id="CHEBI:143915"/>
        <dbReference type="ChEBI" id="CHEBI:157692"/>
    </reaction>
    <physiologicalReaction direction="left-to-right" evidence="11">
        <dbReference type="Rhea" id="RHEA:65757"/>
    </physiologicalReaction>
</comment>
<evidence type="ECO:0000256" key="6">
    <source>
        <dbReference type="ARBA" id="ARBA00022723"/>
    </source>
</evidence>
<dbReference type="GO" id="GO:0016740">
    <property type="term" value="F:transferase activity"/>
    <property type="evidence" value="ECO:0007669"/>
    <property type="project" value="UniProtKB-KW"/>
</dbReference>
<keyword evidence="9" id="KW-0408">Iron</keyword>
<evidence type="ECO:0000313" key="14">
    <source>
        <dbReference type="Proteomes" id="UP000032233"/>
    </source>
</evidence>
<keyword evidence="8" id="KW-0784">Thiamine biosynthesis</keyword>
<dbReference type="STRING" id="1429043.X474_04205"/>
<keyword evidence="6" id="KW-0479">Metal-binding</keyword>
<dbReference type="InParanoid" id="A0A0D2K0T6"/>
<comment type="subunit">
    <text evidence="4">Homodimer.</text>
</comment>
<keyword evidence="5" id="KW-0808">Transferase</keyword>
<gene>
    <name evidence="13" type="ORF">X474_04205</name>
</gene>
<keyword evidence="14" id="KW-1185">Reference proteome</keyword>
<organism evidence="13 14">
    <name type="scientific">Dethiosulfatarculus sandiegensis</name>
    <dbReference type="NCBI Taxonomy" id="1429043"/>
    <lineage>
        <taxon>Bacteria</taxon>
        <taxon>Pseudomonadati</taxon>
        <taxon>Thermodesulfobacteriota</taxon>
        <taxon>Desulfarculia</taxon>
        <taxon>Desulfarculales</taxon>
        <taxon>Desulfarculaceae</taxon>
        <taxon>Dethiosulfatarculus</taxon>
    </lineage>
</organism>
<protein>
    <recommendedName>
        <fullName evidence="10">Thiamine pyrimidine synthase</fullName>
    </recommendedName>
</protein>
<feature type="domain" description="SsuA/THI5-like" evidence="12">
    <location>
        <begin position="52"/>
        <end position="261"/>
    </location>
</feature>
<evidence type="ECO:0000313" key="13">
    <source>
        <dbReference type="EMBL" id="KIX15335.1"/>
    </source>
</evidence>
<evidence type="ECO:0000256" key="5">
    <source>
        <dbReference type="ARBA" id="ARBA00022679"/>
    </source>
</evidence>
<comment type="function">
    <text evidence="1">Responsible for the formation of the pyrimidine heterocycle in the thiamine biosynthesis pathway. Catalyzes the formation of hydroxymethylpyrimidine phosphate (HMP-P) from histidine and pyridoxal phosphate (PLP). The protein uses PLP and the active site histidine to form HMP-P, generating an inactive enzyme. The enzyme can only undergo a single turnover, which suggests it is a suicide enzyme.</text>
</comment>
<evidence type="ECO:0000256" key="7">
    <source>
        <dbReference type="ARBA" id="ARBA00022898"/>
    </source>
</evidence>
<evidence type="ECO:0000256" key="3">
    <source>
        <dbReference type="ARBA" id="ARBA00009406"/>
    </source>
</evidence>
<evidence type="ECO:0000256" key="10">
    <source>
        <dbReference type="ARBA" id="ARBA00033171"/>
    </source>
</evidence>
<name>A0A0D2K0T6_9BACT</name>
<proteinExistence type="inferred from homology"/>
<reference evidence="13 14" key="1">
    <citation type="submission" date="2013-11" db="EMBL/GenBank/DDBJ databases">
        <title>Metagenomic analysis of a methanogenic consortium involved in long chain n-alkane degradation.</title>
        <authorList>
            <person name="Davidova I.A."/>
            <person name="Callaghan A.V."/>
            <person name="Wawrik B."/>
            <person name="Pruitt S."/>
            <person name="Marks C."/>
            <person name="Duncan K.E."/>
            <person name="Suflita J.M."/>
        </authorList>
    </citation>
    <scope>NUCLEOTIDE SEQUENCE [LARGE SCALE GENOMIC DNA]</scope>
    <source>
        <strain evidence="13 14">SPR</strain>
    </source>
</reference>
<dbReference type="Pfam" id="PF09084">
    <property type="entry name" value="NMT1"/>
    <property type="match status" value="1"/>
</dbReference>
<evidence type="ECO:0000256" key="8">
    <source>
        <dbReference type="ARBA" id="ARBA00022977"/>
    </source>
</evidence>
<sequence>MTASFIKKNQHIKQLPKKALLLLFPAFLIFLLAPPALAVDKVCVRLQWIHQAQFAGYYLAQDLGLYEKAGLEVNFIPGGPEINPLTELKEKRCDFATAWLVEALLQRYRGTPLVHLAQLVQKSALLLVSFRDTGIENIQDLWGKRVGIWQLQFALPPRALFASKEILVHEVPQNITVYPLLSRAVDATTAMLYNEYHQLYQAGIDYDELKIFRFADLGFNFPEDGIYALEETWQKDPDLCRRFVKASLDGWREAQKDPEKALASVMRRVDKTILSSNESHQRWMLKVMLDIVFHRVGAKGLGDLHHRDMALVNQVLMNQQFTYRPISKRQFTRRAHLPPPKTPR</sequence>
<dbReference type="PANTHER" id="PTHR31528">
    <property type="entry name" value="4-AMINO-5-HYDROXYMETHYL-2-METHYLPYRIMIDINE PHOSPHATE SYNTHASE THI11-RELATED"/>
    <property type="match status" value="1"/>
</dbReference>
<dbReference type="AlphaFoldDB" id="A0A0D2K0T6"/>
<dbReference type="RefSeq" id="WP_052514824.1">
    <property type="nucleotide sequence ID" value="NZ_AZAC01000003.1"/>
</dbReference>
<dbReference type="EMBL" id="AZAC01000003">
    <property type="protein sequence ID" value="KIX15335.1"/>
    <property type="molecule type" value="Genomic_DNA"/>
</dbReference>
<dbReference type="InterPro" id="IPR027939">
    <property type="entry name" value="NMT1/THI5"/>
</dbReference>
<evidence type="ECO:0000256" key="11">
    <source>
        <dbReference type="ARBA" id="ARBA00048179"/>
    </source>
</evidence>
<dbReference type="GO" id="GO:0009228">
    <property type="term" value="P:thiamine biosynthetic process"/>
    <property type="evidence" value="ECO:0007669"/>
    <property type="project" value="UniProtKB-KW"/>
</dbReference>
<evidence type="ECO:0000256" key="4">
    <source>
        <dbReference type="ARBA" id="ARBA00011738"/>
    </source>
</evidence>
<dbReference type="Proteomes" id="UP000032233">
    <property type="component" value="Unassembled WGS sequence"/>
</dbReference>
<comment type="pathway">
    <text evidence="2">Cofactor biosynthesis; thiamine diphosphate biosynthesis.</text>
</comment>
<dbReference type="GO" id="GO:0046872">
    <property type="term" value="F:metal ion binding"/>
    <property type="evidence" value="ECO:0007669"/>
    <property type="project" value="UniProtKB-KW"/>
</dbReference>
<dbReference type="InterPro" id="IPR015168">
    <property type="entry name" value="SsuA/THI5"/>
</dbReference>
<evidence type="ECO:0000259" key="12">
    <source>
        <dbReference type="Pfam" id="PF09084"/>
    </source>
</evidence>
<accession>A0A0D2K0T6</accession>